<dbReference type="Gene3D" id="2.40.50.140">
    <property type="entry name" value="Nucleic acid-binding proteins"/>
    <property type="match status" value="1"/>
</dbReference>
<evidence type="ECO:0000256" key="3">
    <source>
        <dbReference type="ARBA" id="ARBA00022691"/>
    </source>
</evidence>
<dbReference type="RefSeq" id="WP_304540494.1">
    <property type="nucleotide sequence ID" value="NZ_JARPTC010000002.1"/>
</dbReference>
<reference evidence="5" key="1">
    <citation type="journal article" date="2023" name="J. Hazard. Mater.">
        <title>Anaerobic biodegradation of pyrene and benzo[a]pyrene by a new sulfate-reducing Desulforamulus aquiferis strain DSA.</title>
        <authorList>
            <person name="Zhang Z."/>
            <person name="Sun J."/>
            <person name="Gong X."/>
            <person name="Wang C."/>
            <person name="Wang H."/>
        </authorList>
    </citation>
    <scope>NUCLEOTIDE SEQUENCE</scope>
    <source>
        <strain evidence="5">DSA</strain>
    </source>
</reference>
<keyword evidence="6" id="KW-1185">Reference proteome</keyword>
<dbReference type="GO" id="GO:0070041">
    <property type="term" value="F:rRNA (uridine-C5-)-methyltransferase activity"/>
    <property type="evidence" value="ECO:0007669"/>
    <property type="project" value="TreeGrafter"/>
</dbReference>
<dbReference type="InterPro" id="IPR010280">
    <property type="entry name" value="U5_MeTrfase_fam"/>
</dbReference>
<evidence type="ECO:0000256" key="1">
    <source>
        <dbReference type="ARBA" id="ARBA00022603"/>
    </source>
</evidence>
<name>A0AAW7Z913_9FIRM</name>
<evidence type="ECO:0000256" key="2">
    <source>
        <dbReference type="ARBA" id="ARBA00022679"/>
    </source>
</evidence>
<keyword evidence="3" id="KW-0949">S-adenosyl-L-methionine</keyword>
<dbReference type="PANTHER" id="PTHR11061">
    <property type="entry name" value="RNA M5U METHYLTRANSFERASE"/>
    <property type="match status" value="1"/>
</dbReference>
<gene>
    <name evidence="5" type="ORF">P6N53_01180</name>
</gene>
<dbReference type="SUPFAM" id="SSF50249">
    <property type="entry name" value="Nucleic acid-binding proteins"/>
    <property type="match status" value="1"/>
</dbReference>
<evidence type="ECO:0000313" key="6">
    <source>
        <dbReference type="Proteomes" id="UP001172911"/>
    </source>
</evidence>
<organism evidence="5 6">
    <name type="scientific">Desulforamulus aquiferis</name>
    <dbReference type="NCBI Taxonomy" id="1397668"/>
    <lineage>
        <taxon>Bacteria</taxon>
        <taxon>Bacillati</taxon>
        <taxon>Bacillota</taxon>
        <taxon>Clostridia</taxon>
        <taxon>Eubacteriales</taxon>
        <taxon>Peptococcaceae</taxon>
        <taxon>Desulforamulus</taxon>
    </lineage>
</organism>
<evidence type="ECO:0000259" key="4">
    <source>
        <dbReference type="PROSITE" id="PS50926"/>
    </source>
</evidence>
<sequence>MQEKFIPVRIGDVIKLDIHSMGHSGEGIGRLHDMVVFVPGALVGEKVRATIKEIKKTFARAQLIDIIEKSNNRIEPACQTALERSG</sequence>
<dbReference type="PANTHER" id="PTHR11061:SF30">
    <property type="entry name" value="TRNA (URACIL(54)-C(5))-METHYLTRANSFERASE"/>
    <property type="match status" value="1"/>
</dbReference>
<proteinExistence type="predicted"/>
<keyword evidence="2" id="KW-0808">Transferase</keyword>
<dbReference type="EMBL" id="JARPTC010000002">
    <property type="protein sequence ID" value="MDO7785842.1"/>
    <property type="molecule type" value="Genomic_DNA"/>
</dbReference>
<dbReference type="Proteomes" id="UP001172911">
    <property type="component" value="Unassembled WGS sequence"/>
</dbReference>
<dbReference type="AlphaFoldDB" id="A0AAW7Z913"/>
<dbReference type="GO" id="GO:0070475">
    <property type="term" value="P:rRNA base methylation"/>
    <property type="evidence" value="ECO:0007669"/>
    <property type="project" value="TreeGrafter"/>
</dbReference>
<dbReference type="InterPro" id="IPR012340">
    <property type="entry name" value="NA-bd_OB-fold"/>
</dbReference>
<reference evidence="5" key="2">
    <citation type="submission" date="2023-03" db="EMBL/GenBank/DDBJ databases">
        <authorList>
            <person name="Zhang Z."/>
        </authorList>
    </citation>
    <scope>NUCLEOTIDE SEQUENCE</scope>
    <source>
        <strain evidence="5">DSA</strain>
    </source>
</reference>
<dbReference type="Pfam" id="PF01938">
    <property type="entry name" value="TRAM"/>
    <property type="match status" value="1"/>
</dbReference>
<dbReference type="FunFam" id="2.40.50.140:FF:000097">
    <property type="entry name" value="23S rRNA (uracil(1939)-C(5))-methyltransferase RlmD"/>
    <property type="match status" value="1"/>
</dbReference>
<feature type="domain" description="TRAM" evidence="4">
    <location>
        <begin position="7"/>
        <end position="65"/>
    </location>
</feature>
<keyword evidence="1" id="KW-0489">Methyltransferase</keyword>
<comment type="caution">
    <text evidence="5">The sequence shown here is derived from an EMBL/GenBank/DDBJ whole genome shotgun (WGS) entry which is preliminary data.</text>
</comment>
<evidence type="ECO:0000313" key="5">
    <source>
        <dbReference type="EMBL" id="MDO7785842.1"/>
    </source>
</evidence>
<dbReference type="PROSITE" id="PS50926">
    <property type="entry name" value="TRAM"/>
    <property type="match status" value="1"/>
</dbReference>
<dbReference type="InterPro" id="IPR002792">
    <property type="entry name" value="TRAM_dom"/>
</dbReference>
<accession>A0AAW7Z913</accession>
<protein>
    <submittedName>
        <fullName evidence="5">TRAM domain-containing protein</fullName>
    </submittedName>
</protein>